<name>A0A7D7QV34_9ACTN</name>
<feature type="transmembrane region" description="Helical" evidence="6">
    <location>
        <begin position="243"/>
        <end position="265"/>
    </location>
</feature>
<dbReference type="InterPro" id="IPR004477">
    <property type="entry name" value="ComEC_N"/>
</dbReference>
<accession>A0A7D7QV34</accession>
<reference evidence="9" key="1">
    <citation type="submission" date="2020-07" db="EMBL/GenBank/DDBJ databases">
        <title>novel species isolated from the respiratory tract of Marmot.</title>
        <authorList>
            <person name="Zhang G."/>
        </authorList>
    </citation>
    <scope>NUCLEOTIDE SEQUENCE [LARGE SCALE GENOMIC DNA]</scope>
    <source>
        <strain evidence="9">686</strain>
    </source>
</reference>
<feature type="domain" description="ComEC/Rec2-related protein" evidence="7">
    <location>
        <begin position="222"/>
        <end position="473"/>
    </location>
</feature>
<keyword evidence="4 6" id="KW-1133">Transmembrane helix</keyword>
<keyword evidence="5 6" id="KW-0472">Membrane</keyword>
<evidence type="ECO:0000313" key="8">
    <source>
        <dbReference type="EMBL" id="QMT00309.1"/>
    </source>
</evidence>
<comment type="subcellular location">
    <subcellularLocation>
        <location evidence="1">Cell membrane</location>
        <topology evidence="1">Multi-pass membrane protein</topology>
    </subcellularLocation>
</comment>
<feature type="transmembrane region" description="Helical" evidence="6">
    <location>
        <begin position="296"/>
        <end position="313"/>
    </location>
</feature>
<dbReference type="RefSeq" id="WP_219849488.1">
    <property type="nucleotide sequence ID" value="NZ_CP059491.1"/>
</dbReference>
<proteinExistence type="predicted"/>
<feature type="transmembrane region" description="Helical" evidence="6">
    <location>
        <begin position="340"/>
        <end position="359"/>
    </location>
</feature>
<evidence type="ECO:0000259" key="7">
    <source>
        <dbReference type="Pfam" id="PF03772"/>
    </source>
</evidence>
<gene>
    <name evidence="8" type="ORF">H1R19_15455</name>
</gene>
<dbReference type="EMBL" id="CP059491">
    <property type="protein sequence ID" value="QMT00309.1"/>
    <property type="molecule type" value="Genomic_DNA"/>
</dbReference>
<organism evidence="8 9">
    <name type="scientific">Gordonia jinghuaiqii</name>
    <dbReference type="NCBI Taxonomy" id="2758710"/>
    <lineage>
        <taxon>Bacteria</taxon>
        <taxon>Bacillati</taxon>
        <taxon>Actinomycetota</taxon>
        <taxon>Actinomycetes</taxon>
        <taxon>Mycobacteriales</taxon>
        <taxon>Gordoniaceae</taxon>
        <taxon>Gordonia</taxon>
    </lineage>
</organism>
<protein>
    <submittedName>
        <fullName evidence="8">ComEC/Rec2 family competence protein</fullName>
    </submittedName>
</protein>
<dbReference type="GO" id="GO:0005886">
    <property type="term" value="C:plasma membrane"/>
    <property type="evidence" value="ECO:0007669"/>
    <property type="project" value="UniProtKB-SubCell"/>
</dbReference>
<evidence type="ECO:0000256" key="5">
    <source>
        <dbReference type="ARBA" id="ARBA00023136"/>
    </source>
</evidence>
<feature type="transmembrane region" description="Helical" evidence="6">
    <location>
        <begin position="64"/>
        <end position="84"/>
    </location>
</feature>
<feature type="transmembrane region" description="Helical" evidence="6">
    <location>
        <begin position="272"/>
        <end position="290"/>
    </location>
</feature>
<keyword evidence="2" id="KW-1003">Cell membrane</keyword>
<dbReference type="NCBIfam" id="TIGR00360">
    <property type="entry name" value="ComEC_N-term"/>
    <property type="match status" value="1"/>
</dbReference>
<feature type="transmembrane region" description="Helical" evidence="6">
    <location>
        <begin position="399"/>
        <end position="425"/>
    </location>
</feature>
<evidence type="ECO:0000313" key="9">
    <source>
        <dbReference type="Proteomes" id="UP000515663"/>
    </source>
</evidence>
<sequence length="475" mass="48514">MDFRLLLPAAVVWSTTATGLAAPVGVTIGLAIMSALIALSGAALSGAALCGVAACGTRRLGWDAVGLVVVAAGLAAVCATSLAVRQEIRADHPLTDGTSKATVVMTLRSDPTVIGRPGQGRVRVQADTEQVGDRGVSPARVEVMGDAQAWAGLLPGQRVIAVVRVRPPPPRSLLVATLTAQTPKLVGGPPAYQRGAGAVRERLRLLAARGLNPESAGLLPGLVLGDESMFDEDLREDFRDAGLSHLTAVSGANFAIVCGAALLIVRSVGVPPRAAAVVGLVVIVGFVALVRPSPSVLRAALMGAVGVFALFASRRSQAFPALGAAVIGGLLWWPELALEPGFALSVAATWAIVLWAPRLRDRLRQWHFPSGVAEVVAMAVTAQLVTAPIVVLVTGQFSVVGVVANLLVAPVVAIISVVGTSAALIGALGPPDGVGALVAELLIRALAPELWWMVACAQTLGGVDWASVDVPSPFG</sequence>
<dbReference type="PANTHER" id="PTHR30619:SF7">
    <property type="entry name" value="BETA-LACTAMASE DOMAIN PROTEIN"/>
    <property type="match status" value="1"/>
</dbReference>
<dbReference type="AlphaFoldDB" id="A0A7D7QV34"/>
<feature type="transmembrane region" description="Helical" evidence="6">
    <location>
        <begin position="31"/>
        <end position="52"/>
    </location>
</feature>
<dbReference type="Proteomes" id="UP000515663">
    <property type="component" value="Chromosome"/>
</dbReference>
<evidence type="ECO:0000256" key="4">
    <source>
        <dbReference type="ARBA" id="ARBA00022989"/>
    </source>
</evidence>
<evidence type="ECO:0000256" key="6">
    <source>
        <dbReference type="SAM" id="Phobius"/>
    </source>
</evidence>
<feature type="transmembrane region" description="Helical" evidence="6">
    <location>
        <begin position="371"/>
        <end position="393"/>
    </location>
</feature>
<dbReference type="Pfam" id="PF03772">
    <property type="entry name" value="Competence"/>
    <property type="match status" value="1"/>
</dbReference>
<dbReference type="InterPro" id="IPR052159">
    <property type="entry name" value="Competence_DNA_uptake"/>
</dbReference>
<keyword evidence="3 6" id="KW-0812">Transmembrane</keyword>
<dbReference type="KEGG" id="gji:H1R19_15455"/>
<evidence type="ECO:0000256" key="1">
    <source>
        <dbReference type="ARBA" id="ARBA00004651"/>
    </source>
</evidence>
<evidence type="ECO:0000256" key="3">
    <source>
        <dbReference type="ARBA" id="ARBA00022692"/>
    </source>
</evidence>
<keyword evidence="9" id="KW-1185">Reference proteome</keyword>
<dbReference type="PANTHER" id="PTHR30619">
    <property type="entry name" value="DNA INTERNALIZATION/COMPETENCE PROTEIN COMEC/REC2"/>
    <property type="match status" value="1"/>
</dbReference>
<evidence type="ECO:0000256" key="2">
    <source>
        <dbReference type="ARBA" id="ARBA00022475"/>
    </source>
</evidence>